<proteinExistence type="predicted"/>
<dbReference type="InterPro" id="IPR037136">
    <property type="entry name" value="RNA3'_phos_cyclase_dom_sf"/>
</dbReference>
<evidence type="ECO:0008006" key="5">
    <source>
        <dbReference type="Google" id="ProtNLM"/>
    </source>
</evidence>
<dbReference type="PANTHER" id="PTHR11096">
    <property type="entry name" value="RNA 3' TERMINAL PHOSPHATE CYCLASE"/>
    <property type="match status" value="1"/>
</dbReference>
<sequence>MPATTSSVSFWGTKGIRRRLTLALLTRTNITISGIRTAEEDAHIGVTEDELSLIKLFRQLCPAAGISVTKSGTEIVVSWHGTGSAVPGGSFSHVCPSGRSVAWFAECVLLAGSVAAAPLCVRFAGPATDLAGNSIDGLRAVNIPLLKEFGVFASIDIVGRTAVGARVGGSVTVAVMPPRQLIPAELTTTDIISRVRGVAYSTGLDPTLVALAAEAAETLLKRTVPDTEIAVIASPNEGHTTDKGYGMTLVASADDSHINLAASCTFCPRGEKDYFAFPSPENLGVRAGRLLIQQLVKHGSVSTASTPFVLTLLALAQRSGHAGAVRVGSLNGKIVQVLRDIKAFFGLEFDLQHDHKSKTVVLTPS</sequence>
<dbReference type="Proteomes" id="UP001212152">
    <property type="component" value="Unassembled WGS sequence"/>
</dbReference>
<dbReference type="GO" id="GO:0005730">
    <property type="term" value="C:nucleolus"/>
    <property type="evidence" value="ECO:0007669"/>
    <property type="project" value="TreeGrafter"/>
</dbReference>
<evidence type="ECO:0000259" key="2">
    <source>
        <dbReference type="Pfam" id="PF05189"/>
    </source>
</evidence>
<dbReference type="EMBL" id="JADGJQ010000034">
    <property type="protein sequence ID" value="KAJ3177254.1"/>
    <property type="molecule type" value="Genomic_DNA"/>
</dbReference>
<feature type="domain" description="RNA 3'-terminal phosphate cyclase" evidence="1">
    <location>
        <begin position="11"/>
        <end position="350"/>
    </location>
</feature>
<dbReference type="GO" id="GO:0000479">
    <property type="term" value="P:endonucleolytic cleavage of tricistronic rRNA transcript (SSU-rRNA, 5.8S rRNA, LSU-rRNA)"/>
    <property type="evidence" value="ECO:0007669"/>
    <property type="project" value="TreeGrafter"/>
</dbReference>
<dbReference type="GO" id="GO:0004521">
    <property type="term" value="F:RNA endonuclease activity"/>
    <property type="evidence" value="ECO:0007669"/>
    <property type="project" value="TreeGrafter"/>
</dbReference>
<dbReference type="InterPro" id="IPR023797">
    <property type="entry name" value="RNA3'_phos_cyclase_dom"/>
</dbReference>
<dbReference type="Pfam" id="PF05189">
    <property type="entry name" value="RTC_insert"/>
    <property type="match status" value="1"/>
</dbReference>
<gene>
    <name evidence="3" type="ORF">HDU87_004505</name>
</gene>
<comment type="caution">
    <text evidence="3">The sequence shown here is derived from an EMBL/GenBank/DDBJ whole genome shotgun (WGS) entry which is preliminary data.</text>
</comment>
<keyword evidence="4" id="KW-1185">Reference proteome</keyword>
<protein>
    <recommendedName>
        <fullName evidence="5">RNA 3'-terminal phosphate cyclase-like protein</fullName>
    </recommendedName>
</protein>
<evidence type="ECO:0000313" key="4">
    <source>
        <dbReference type="Proteomes" id="UP001212152"/>
    </source>
</evidence>
<dbReference type="SUPFAM" id="SSF55205">
    <property type="entry name" value="EPT/RTPC-like"/>
    <property type="match status" value="1"/>
</dbReference>
<dbReference type="PANTHER" id="PTHR11096:SF1">
    <property type="entry name" value="RNA 3'-TERMINAL PHOSPHATE CYCLASE-LIKE PROTEIN"/>
    <property type="match status" value="1"/>
</dbReference>
<dbReference type="InterPro" id="IPR013791">
    <property type="entry name" value="RNA3'-term_phos_cycl_insert"/>
</dbReference>
<feature type="domain" description="RNA 3'-terminal phosphate cyclase insert" evidence="2">
    <location>
        <begin position="192"/>
        <end position="294"/>
    </location>
</feature>
<evidence type="ECO:0000259" key="1">
    <source>
        <dbReference type="Pfam" id="PF01137"/>
    </source>
</evidence>
<dbReference type="InterPro" id="IPR036553">
    <property type="entry name" value="RPTC_insert"/>
</dbReference>
<name>A0AAD5TII1_9FUNG</name>
<dbReference type="Gene3D" id="3.30.360.20">
    <property type="entry name" value="RNA 3'-terminal phosphate cyclase, insert domain"/>
    <property type="match status" value="1"/>
</dbReference>
<evidence type="ECO:0000313" key="3">
    <source>
        <dbReference type="EMBL" id="KAJ3177254.1"/>
    </source>
</evidence>
<reference evidence="3" key="1">
    <citation type="submission" date="2020-05" db="EMBL/GenBank/DDBJ databases">
        <title>Phylogenomic resolution of chytrid fungi.</title>
        <authorList>
            <person name="Stajich J.E."/>
            <person name="Amses K."/>
            <person name="Simmons R."/>
            <person name="Seto K."/>
            <person name="Myers J."/>
            <person name="Bonds A."/>
            <person name="Quandt C.A."/>
            <person name="Barry K."/>
            <person name="Liu P."/>
            <person name="Grigoriev I."/>
            <person name="Longcore J.E."/>
            <person name="James T.Y."/>
        </authorList>
    </citation>
    <scope>NUCLEOTIDE SEQUENCE</scope>
    <source>
        <strain evidence="3">JEL0379</strain>
    </source>
</reference>
<organism evidence="3 4">
    <name type="scientific">Geranomyces variabilis</name>
    <dbReference type="NCBI Taxonomy" id="109894"/>
    <lineage>
        <taxon>Eukaryota</taxon>
        <taxon>Fungi</taxon>
        <taxon>Fungi incertae sedis</taxon>
        <taxon>Chytridiomycota</taxon>
        <taxon>Chytridiomycota incertae sedis</taxon>
        <taxon>Chytridiomycetes</taxon>
        <taxon>Spizellomycetales</taxon>
        <taxon>Powellomycetaceae</taxon>
        <taxon>Geranomyces</taxon>
    </lineage>
</organism>
<accession>A0AAD5TII1</accession>
<dbReference type="InterPro" id="IPR013792">
    <property type="entry name" value="RNA3'P_cycl/enolpyr_Trfase_a/b"/>
</dbReference>
<dbReference type="Gene3D" id="3.65.10.20">
    <property type="entry name" value="RNA 3'-terminal phosphate cyclase domain"/>
    <property type="match status" value="1"/>
</dbReference>
<dbReference type="InterPro" id="IPR000228">
    <property type="entry name" value="RNA3'_term_phos_cyc"/>
</dbReference>
<dbReference type="AlphaFoldDB" id="A0AAD5TII1"/>
<dbReference type="Pfam" id="PF01137">
    <property type="entry name" value="RTC"/>
    <property type="match status" value="1"/>
</dbReference>